<evidence type="ECO:0008006" key="4">
    <source>
        <dbReference type="Google" id="ProtNLM"/>
    </source>
</evidence>
<evidence type="ECO:0000256" key="1">
    <source>
        <dbReference type="SAM" id="MobiDB-lite"/>
    </source>
</evidence>
<sequence>MQRPTAAQFSYGSVTVVFSTLAMLLLSRTSSDLGIAVVAAAGLALGLLVAVAVPAPTRRRTSPTGAAPSAHQDTRPAHETGDHAVGQVQRTIPAARTSASARVGEHSLRH</sequence>
<name>A0AAU2VW82_9ACTN</name>
<proteinExistence type="predicted"/>
<keyword evidence="2" id="KW-0472">Membrane</keyword>
<evidence type="ECO:0000256" key="2">
    <source>
        <dbReference type="SAM" id="Phobius"/>
    </source>
</evidence>
<feature type="transmembrane region" description="Helical" evidence="2">
    <location>
        <begin position="33"/>
        <end position="53"/>
    </location>
</feature>
<organism evidence="3">
    <name type="scientific">Streptomyces sp. NBC_00008</name>
    <dbReference type="NCBI Taxonomy" id="2903610"/>
    <lineage>
        <taxon>Bacteria</taxon>
        <taxon>Bacillati</taxon>
        <taxon>Actinomycetota</taxon>
        <taxon>Actinomycetes</taxon>
        <taxon>Kitasatosporales</taxon>
        <taxon>Streptomycetaceae</taxon>
        <taxon>Streptomyces</taxon>
    </lineage>
</organism>
<keyword evidence="2" id="KW-1133">Transmembrane helix</keyword>
<protein>
    <recommendedName>
        <fullName evidence="4">Secreted protein</fullName>
    </recommendedName>
</protein>
<keyword evidence="2" id="KW-0812">Transmembrane</keyword>
<feature type="compositionally biased region" description="Basic and acidic residues" evidence="1">
    <location>
        <begin position="72"/>
        <end position="82"/>
    </location>
</feature>
<dbReference type="EMBL" id="CP108313">
    <property type="protein sequence ID" value="WTW71208.1"/>
    <property type="molecule type" value="Genomic_DNA"/>
</dbReference>
<reference evidence="3" key="1">
    <citation type="submission" date="2022-10" db="EMBL/GenBank/DDBJ databases">
        <title>The complete genomes of actinobacterial strains from the NBC collection.</title>
        <authorList>
            <person name="Joergensen T.S."/>
            <person name="Alvarez Arevalo M."/>
            <person name="Sterndorff E.B."/>
            <person name="Faurdal D."/>
            <person name="Vuksanovic O."/>
            <person name="Mourched A.-S."/>
            <person name="Charusanti P."/>
            <person name="Shaw S."/>
            <person name="Blin K."/>
            <person name="Weber T."/>
        </authorList>
    </citation>
    <scope>NUCLEOTIDE SEQUENCE</scope>
    <source>
        <strain evidence="3">NBC_00008</strain>
    </source>
</reference>
<feature type="transmembrane region" description="Helical" evidence="2">
    <location>
        <begin position="9"/>
        <end position="27"/>
    </location>
</feature>
<feature type="region of interest" description="Disordered" evidence="1">
    <location>
        <begin position="56"/>
        <end position="110"/>
    </location>
</feature>
<dbReference type="AlphaFoldDB" id="A0AAU2VW82"/>
<evidence type="ECO:0000313" key="3">
    <source>
        <dbReference type="EMBL" id="WTW71208.1"/>
    </source>
</evidence>
<accession>A0AAU2VW82</accession>
<gene>
    <name evidence="3" type="ORF">OG398_24525</name>
</gene>